<protein>
    <submittedName>
        <fullName evidence="3">Uncharacterized protein</fullName>
    </submittedName>
</protein>
<comment type="caution">
    <text evidence="3">The sequence shown here is derived from an EMBL/GenBank/DDBJ whole genome shotgun (WGS) entry which is preliminary data.</text>
</comment>
<dbReference type="Proteomes" id="UP000306050">
    <property type="component" value="Chromosome SGRAM_10"/>
</dbReference>
<evidence type="ECO:0000313" key="3">
    <source>
        <dbReference type="EMBL" id="TKY89959.1"/>
    </source>
</evidence>
<accession>A0A4V6EUA4</accession>
<dbReference type="GeneID" id="40724152"/>
<sequence length="583" mass="62768">MIKRDLEFDGEEGIERRTRIDDTDPRIVFSPGPSPYFDQQQNASWSVVKDSTPFNGSAVMANLPDAQLSFNFTGNSLTLGLLYRKDGTRLNVTLENGTSFPIEVTAADTAASAHDGEEEALQKKNVRLTGLSCAKHTVILAALPASDAQGGNATQAPLYFDWFSFPSADSAAACTSSSPGSPAPTRGPTLNDNHTMMYIGISLGAILLCFIVAILVTRYFRRRDQHRRPSSAAEPVHHTFRSGRKQASNDTLDMPLNMSQPQLKSSLETATIFRPRGIHALAHDDSFSSSHTGPRPSILDSPSATAVSATMPLSQEEGVEMVEDAEHSIGSMLLCLQHDPLNRPRDVRSNGSKAQYDKARLSSSVGAASGKFVPRSPILVGGHELQRIPKDDFIPASTRTASKGKARFPSTNKIPRRPTTASAIERLCTDAQHLDIQRSLSPFDHTRPITSSGAVISSKASETTLSCLATTPALSNPENPFRRNSIGSVDSRWSCISADVSSLEGQKDGPLSKGDVVEKVEKTVDSEADMWVTAKAGDDKKKGKKRRSSIADVPKRPPKSPHRPSTGHGAPPPATVDPPFTIG</sequence>
<dbReference type="EMBL" id="SRRM01000003">
    <property type="protein sequence ID" value="TKY89959.1"/>
    <property type="molecule type" value="Genomic_DNA"/>
</dbReference>
<dbReference type="KEGG" id="sgra:EX895_001257"/>
<evidence type="ECO:0000256" key="2">
    <source>
        <dbReference type="SAM" id="Phobius"/>
    </source>
</evidence>
<keyword evidence="2" id="KW-0472">Membrane</keyword>
<evidence type="ECO:0000313" key="4">
    <source>
        <dbReference type="Proteomes" id="UP000306050"/>
    </source>
</evidence>
<reference evidence="3 4" key="1">
    <citation type="submission" date="2019-05" db="EMBL/GenBank/DDBJ databases">
        <title>Sporisorium graminicola CBS 10092 draft sequencing and annotation.</title>
        <authorList>
            <person name="Solano-Gonzalez S."/>
            <person name="Caddick M.X."/>
            <person name="Darby A."/>
        </authorList>
    </citation>
    <scope>NUCLEOTIDE SEQUENCE [LARGE SCALE GENOMIC DNA]</scope>
    <source>
        <strain evidence="3 4">CBS 10092</strain>
    </source>
</reference>
<dbReference type="AlphaFoldDB" id="A0A4V6EUA4"/>
<dbReference type="RefSeq" id="XP_029741944.1">
    <property type="nucleotide sequence ID" value="XM_029881856.1"/>
</dbReference>
<keyword evidence="4" id="KW-1185">Reference proteome</keyword>
<organism evidence="3 4">
    <name type="scientific">Sporisorium graminicola</name>
    <dbReference type="NCBI Taxonomy" id="280036"/>
    <lineage>
        <taxon>Eukaryota</taxon>
        <taxon>Fungi</taxon>
        <taxon>Dikarya</taxon>
        <taxon>Basidiomycota</taxon>
        <taxon>Ustilaginomycotina</taxon>
        <taxon>Ustilaginomycetes</taxon>
        <taxon>Ustilaginales</taxon>
        <taxon>Ustilaginaceae</taxon>
        <taxon>Sporisorium</taxon>
    </lineage>
</organism>
<keyword evidence="2" id="KW-1133">Transmembrane helix</keyword>
<gene>
    <name evidence="3" type="ORF">EX895_001257</name>
</gene>
<proteinExistence type="predicted"/>
<keyword evidence="2" id="KW-0812">Transmembrane</keyword>
<dbReference type="OrthoDB" id="2544456at2759"/>
<feature type="transmembrane region" description="Helical" evidence="2">
    <location>
        <begin position="196"/>
        <end position="220"/>
    </location>
</feature>
<evidence type="ECO:0000256" key="1">
    <source>
        <dbReference type="SAM" id="MobiDB-lite"/>
    </source>
</evidence>
<feature type="region of interest" description="Disordered" evidence="1">
    <location>
        <begin position="226"/>
        <end position="251"/>
    </location>
</feature>
<name>A0A4V6EUA4_9BASI</name>
<feature type="region of interest" description="Disordered" evidence="1">
    <location>
        <begin position="526"/>
        <end position="583"/>
    </location>
</feature>